<protein>
    <submittedName>
        <fullName evidence="4">Uncharacterized protein</fullName>
    </submittedName>
</protein>
<sequence>MHRKPRPTPLSPQKIINNLGNRRISLKHECKSPIPKITQSLFPKEVEDKQIQNMKIFDQNNNEGMPRHWDDKLKPYKGNPSIYDSINFTTLKPDLTNRLNLLDHNNKRTTMVYSSSSMRRSNDQSISKRSTDRLIPQPENKHRSMRTNRRRLKSYQNAMNKTGKKSANLDSPYMKVGVCRCKNRSREDSLSKEKEDAKAATMVLTKMIADEKKEVKKLSKKNQDLLNKISELEKQLSDVTECLRKQEQMWIKSIETTSPTQKVPNRSMKIDMNFSSKTKSNKAQIGEKPKVKINYRQNMKTMVHQKYLKKIEDLQKRHEKEMHLLRRSFAKQLEDMTELVAATSNETIKVRDDAVTKCRSLFDIVIDKDVLIEELEDQISKANQTTNDSESDGEIYQLKAKIQVLKTNLKIKEKENNETERMNSKLKAKVIQLKKKILKFTSPCRENTIRLKNIPTLPRKYSLLNRAQKGWTSELLALRMNLGLLLIISAAYLIALGL</sequence>
<feature type="coiled-coil region" evidence="1">
    <location>
        <begin position="208"/>
        <end position="249"/>
    </location>
</feature>
<evidence type="ECO:0000313" key="5">
    <source>
        <dbReference type="Proteomes" id="UP001295684"/>
    </source>
</evidence>
<name>A0AAD1XU47_EUPCR</name>
<feature type="coiled-coil region" evidence="1">
    <location>
        <begin position="372"/>
        <end position="436"/>
    </location>
</feature>
<evidence type="ECO:0000313" key="4">
    <source>
        <dbReference type="EMBL" id="CAI2378601.1"/>
    </source>
</evidence>
<reference evidence="4" key="1">
    <citation type="submission" date="2023-07" db="EMBL/GenBank/DDBJ databases">
        <authorList>
            <consortium name="AG Swart"/>
            <person name="Singh M."/>
            <person name="Singh A."/>
            <person name="Seah K."/>
            <person name="Emmerich C."/>
        </authorList>
    </citation>
    <scope>NUCLEOTIDE SEQUENCE</scope>
    <source>
        <strain evidence="4">DP1</strain>
    </source>
</reference>
<keyword evidence="3" id="KW-1133">Transmembrane helix</keyword>
<feature type="transmembrane region" description="Helical" evidence="3">
    <location>
        <begin position="476"/>
        <end position="495"/>
    </location>
</feature>
<accession>A0AAD1XU47</accession>
<feature type="region of interest" description="Disordered" evidence="2">
    <location>
        <begin position="112"/>
        <end position="131"/>
    </location>
</feature>
<comment type="caution">
    <text evidence="4">The sequence shown here is derived from an EMBL/GenBank/DDBJ whole genome shotgun (WGS) entry which is preliminary data.</text>
</comment>
<evidence type="ECO:0000256" key="2">
    <source>
        <dbReference type="SAM" id="MobiDB-lite"/>
    </source>
</evidence>
<keyword evidence="3" id="KW-0472">Membrane</keyword>
<dbReference type="AlphaFoldDB" id="A0AAD1XU47"/>
<keyword evidence="3" id="KW-0812">Transmembrane</keyword>
<keyword evidence="1" id="KW-0175">Coiled coil</keyword>
<keyword evidence="5" id="KW-1185">Reference proteome</keyword>
<evidence type="ECO:0000256" key="3">
    <source>
        <dbReference type="SAM" id="Phobius"/>
    </source>
</evidence>
<feature type="compositionally biased region" description="Low complexity" evidence="2">
    <location>
        <begin position="114"/>
        <end position="127"/>
    </location>
</feature>
<dbReference type="EMBL" id="CAMPGE010020346">
    <property type="protein sequence ID" value="CAI2378601.1"/>
    <property type="molecule type" value="Genomic_DNA"/>
</dbReference>
<evidence type="ECO:0000256" key="1">
    <source>
        <dbReference type="SAM" id="Coils"/>
    </source>
</evidence>
<gene>
    <name evidence="4" type="ORF">ECRASSUSDP1_LOCUS19998</name>
</gene>
<proteinExistence type="predicted"/>
<dbReference type="Proteomes" id="UP001295684">
    <property type="component" value="Unassembled WGS sequence"/>
</dbReference>
<organism evidence="4 5">
    <name type="scientific">Euplotes crassus</name>
    <dbReference type="NCBI Taxonomy" id="5936"/>
    <lineage>
        <taxon>Eukaryota</taxon>
        <taxon>Sar</taxon>
        <taxon>Alveolata</taxon>
        <taxon>Ciliophora</taxon>
        <taxon>Intramacronucleata</taxon>
        <taxon>Spirotrichea</taxon>
        <taxon>Hypotrichia</taxon>
        <taxon>Euplotida</taxon>
        <taxon>Euplotidae</taxon>
        <taxon>Moneuplotes</taxon>
    </lineage>
</organism>